<comment type="caution">
    <text evidence="1">The sequence shown here is derived from an EMBL/GenBank/DDBJ whole genome shotgun (WGS) entry which is preliminary data.</text>
</comment>
<dbReference type="EMBL" id="JAERQJ010000001">
    <property type="protein sequence ID" value="MBL0682225.1"/>
    <property type="molecule type" value="Genomic_DNA"/>
</dbReference>
<sequence>MKKRKRKSNKPSLEKWTVVKLTKIDAIKGGLNRVDGGMSGGKTCPVTG</sequence>
<gene>
    <name evidence="1" type="ORF">JJQ60_01725</name>
</gene>
<dbReference type="Proteomes" id="UP000651057">
    <property type="component" value="Unassembled WGS sequence"/>
</dbReference>
<evidence type="ECO:0000313" key="2">
    <source>
        <dbReference type="Proteomes" id="UP000651057"/>
    </source>
</evidence>
<dbReference type="RefSeq" id="WP_201916224.1">
    <property type="nucleotide sequence ID" value="NZ_BAABAX010000001.1"/>
</dbReference>
<dbReference type="AlphaFoldDB" id="A0A937D6K7"/>
<keyword evidence="2" id="KW-1185">Reference proteome</keyword>
<protein>
    <submittedName>
        <fullName evidence="1">Uncharacterized protein</fullName>
    </submittedName>
</protein>
<accession>A0A937D6K7</accession>
<name>A0A937D6K7_9FLAO</name>
<proteinExistence type="predicted"/>
<evidence type="ECO:0000313" key="1">
    <source>
        <dbReference type="EMBL" id="MBL0682225.1"/>
    </source>
</evidence>
<organism evidence="1 2">
    <name type="scientific">Aquimarina mytili</name>
    <dbReference type="NCBI Taxonomy" id="874423"/>
    <lineage>
        <taxon>Bacteria</taxon>
        <taxon>Pseudomonadati</taxon>
        <taxon>Bacteroidota</taxon>
        <taxon>Flavobacteriia</taxon>
        <taxon>Flavobacteriales</taxon>
        <taxon>Flavobacteriaceae</taxon>
        <taxon>Aquimarina</taxon>
    </lineage>
</organism>
<reference evidence="1" key="1">
    <citation type="submission" date="2021-01" db="EMBL/GenBank/DDBJ databases">
        <authorList>
            <person name="Zhong Y.L."/>
        </authorList>
    </citation>
    <scope>NUCLEOTIDE SEQUENCE</scope>
    <source>
        <strain evidence="1">KCTC 23302</strain>
    </source>
</reference>